<dbReference type="GeneID" id="106744559"/>
<keyword evidence="2" id="KW-0805">Transcription regulation</keyword>
<keyword evidence="4" id="KW-0804">Transcription</keyword>
<gene>
    <name evidence="11" type="primary">LOC106744559</name>
</gene>
<dbReference type="InterPro" id="IPR009057">
    <property type="entry name" value="Homeodomain-like_sf"/>
</dbReference>
<evidence type="ECO:0000256" key="5">
    <source>
        <dbReference type="ARBA" id="ARBA00023242"/>
    </source>
</evidence>
<feature type="region of interest" description="Disordered" evidence="7">
    <location>
        <begin position="500"/>
        <end position="526"/>
    </location>
</feature>
<dbReference type="InterPro" id="IPR001005">
    <property type="entry name" value="SANT/Myb"/>
</dbReference>
<accession>A0A6P3X9E0</accession>
<dbReference type="GO" id="GO:0005634">
    <property type="term" value="C:nucleus"/>
    <property type="evidence" value="ECO:0007669"/>
    <property type="project" value="UniProtKB-SubCell"/>
</dbReference>
<dbReference type="Pfam" id="PF13921">
    <property type="entry name" value="Myb_DNA-bind_6"/>
    <property type="match status" value="2"/>
</dbReference>
<comment type="subcellular location">
    <subcellularLocation>
        <location evidence="1">Nucleus</location>
    </subcellularLocation>
</comment>
<evidence type="ECO:0000256" key="1">
    <source>
        <dbReference type="ARBA" id="ARBA00004123"/>
    </source>
</evidence>
<evidence type="ECO:0000313" key="11">
    <source>
        <dbReference type="RefSeq" id="XP_014474933.1"/>
    </source>
</evidence>
<dbReference type="SMART" id="SM00717">
    <property type="entry name" value="SANT"/>
    <property type="match status" value="5"/>
</dbReference>
<dbReference type="CDD" id="cd00167">
    <property type="entry name" value="SANT"/>
    <property type="match status" value="3"/>
</dbReference>
<feature type="domain" description="HTH myb-type" evidence="9">
    <location>
        <begin position="433"/>
        <end position="483"/>
    </location>
</feature>
<keyword evidence="10" id="KW-1185">Reference proteome</keyword>
<dbReference type="Gene3D" id="1.10.10.60">
    <property type="entry name" value="Homeodomain-like"/>
    <property type="match status" value="4"/>
</dbReference>
<dbReference type="InterPro" id="IPR051575">
    <property type="entry name" value="Myb-like_DNA-bd"/>
</dbReference>
<dbReference type="PANTHER" id="PTHR46621:SF1">
    <property type="entry name" value="SNRNA-ACTIVATING PROTEIN COMPLEX SUBUNIT 4"/>
    <property type="match status" value="1"/>
</dbReference>
<dbReference type="GO" id="GO:0001006">
    <property type="term" value="F:RNA polymerase III type 3 promoter sequence-specific DNA binding"/>
    <property type="evidence" value="ECO:0007669"/>
    <property type="project" value="TreeGrafter"/>
</dbReference>
<dbReference type="AlphaFoldDB" id="A0A6P3X9E0"/>
<evidence type="ECO:0000313" key="10">
    <source>
        <dbReference type="Proteomes" id="UP000515204"/>
    </source>
</evidence>
<evidence type="ECO:0000256" key="3">
    <source>
        <dbReference type="ARBA" id="ARBA00023125"/>
    </source>
</evidence>
<evidence type="ECO:0000256" key="2">
    <source>
        <dbReference type="ARBA" id="ARBA00023015"/>
    </source>
</evidence>
<evidence type="ECO:0000256" key="4">
    <source>
        <dbReference type="ARBA" id="ARBA00023163"/>
    </source>
</evidence>
<feature type="domain" description="Myb-like" evidence="8">
    <location>
        <begin position="324"/>
        <end position="374"/>
    </location>
</feature>
<dbReference type="GO" id="GO:0000978">
    <property type="term" value="F:RNA polymerase II cis-regulatory region sequence-specific DNA binding"/>
    <property type="evidence" value="ECO:0007669"/>
    <property type="project" value="TreeGrafter"/>
</dbReference>
<name>A0A6P3X9E0_DINQU</name>
<feature type="region of interest" description="Disordered" evidence="7">
    <location>
        <begin position="27"/>
        <end position="53"/>
    </location>
</feature>
<keyword evidence="3" id="KW-0238">DNA-binding</keyword>
<feature type="coiled-coil region" evidence="6">
    <location>
        <begin position="82"/>
        <end position="109"/>
    </location>
</feature>
<evidence type="ECO:0000259" key="8">
    <source>
        <dbReference type="PROSITE" id="PS50090"/>
    </source>
</evidence>
<feature type="region of interest" description="Disordered" evidence="7">
    <location>
        <begin position="187"/>
        <end position="223"/>
    </location>
</feature>
<keyword evidence="5" id="KW-0539">Nucleus</keyword>
<feature type="domain" description="Myb-like" evidence="8">
    <location>
        <begin position="433"/>
        <end position="479"/>
    </location>
</feature>
<evidence type="ECO:0000259" key="9">
    <source>
        <dbReference type="PROSITE" id="PS51294"/>
    </source>
</evidence>
<dbReference type="OrthoDB" id="2143914at2759"/>
<dbReference type="SUPFAM" id="SSF46689">
    <property type="entry name" value="Homeodomain-like"/>
    <property type="match status" value="3"/>
</dbReference>
<dbReference type="PANTHER" id="PTHR46621">
    <property type="entry name" value="SNRNA-ACTIVATING PROTEIN COMPLEX SUBUNIT 4"/>
    <property type="match status" value="1"/>
</dbReference>
<dbReference type="GO" id="GO:0019185">
    <property type="term" value="C:snRNA-activating protein complex"/>
    <property type="evidence" value="ECO:0007669"/>
    <property type="project" value="TreeGrafter"/>
</dbReference>
<dbReference type="Proteomes" id="UP000515204">
    <property type="component" value="Unplaced"/>
</dbReference>
<sequence>MSESDDSDILADIKALDDALMLEANDKTDDLWHDSHDDSSLSMNGESEDSQSENEYYIQSRTEFMNAYEVNKKLLKGLMMAKKKVSVLLQQCEEKLEELSEEIEAGKDGRTLNERARYSIVGMPYFKDKRGFQVPKNPDTRLKEARGELSVIHLRKPCRWSGKDRTTLLNGICDEVFQSLSISGPSFAGTDRASDRRNSSPAETTANKEPDESGNAADSSAERTLEIPINFNEMVGPIGEREFDWMKIATQYFENKHSASECRSMWNVYLHPDIKKSDWTAREDKELLRRARECNYQDWNGIATKLDTKRSAYQCFIRFNTIHNLPVRGRNWSKLEDSHLQLVINRLQIGNYIPWAEVATYMDNRTKQQVYTRWMYRKAPHLAKGRFTYFETQTLLKAVNRYGTNFGKISRCVMPHRTSVQLNGHYHTILCNKRNTWAYEDDVKLIKLYKKYRNDWVEIAKNFSHKTRTQVRQRYRSLQRFVNRGYNIFSIPRPYRPTLLNSRNTGASSSASTSSNSVEPNANTSRCNISSGTVRARLFENLNYPPTAASTSSQELYDAKELARNAKELHDVLKLLDANLDISNHFFDYAHLSKKERQLFTSLKKYTDTRDRVSSDERDKIIEEFRCRMFGPETEVTPHFVPPLPFNGYVKRKKKYTTNSINYNSDCSEKFLIDVPADMVTPCNVNSCLVSVEEEMQFHKLSQLLIDDSYGRDINSYAPLKYNPSLTEVRTRASLRLSPDAGIKVENCGTAAAQSYETRESTNAECANENDAEMDTSDAIAPCHETLLGLKNLFYWKMLFEYERNKFCPTSRNGAQQAKSPEHERAYQILKVRLMRLFKLPLALSRVMINVSKELIFLTEESMMKSSEKRARKKKTIFANSSVT</sequence>
<evidence type="ECO:0000256" key="6">
    <source>
        <dbReference type="SAM" id="Coils"/>
    </source>
</evidence>
<dbReference type="RefSeq" id="XP_014474933.1">
    <property type="nucleotide sequence ID" value="XM_014619447.1"/>
</dbReference>
<dbReference type="CTD" id="40949"/>
<reference evidence="11" key="1">
    <citation type="submission" date="2025-08" db="UniProtKB">
        <authorList>
            <consortium name="RefSeq"/>
        </authorList>
    </citation>
    <scope>IDENTIFICATION</scope>
</reference>
<organism evidence="10 11">
    <name type="scientific">Dinoponera quadriceps</name>
    <name type="common">South American ant</name>
    <dbReference type="NCBI Taxonomy" id="609295"/>
    <lineage>
        <taxon>Eukaryota</taxon>
        <taxon>Metazoa</taxon>
        <taxon>Ecdysozoa</taxon>
        <taxon>Arthropoda</taxon>
        <taxon>Hexapoda</taxon>
        <taxon>Insecta</taxon>
        <taxon>Pterygota</taxon>
        <taxon>Neoptera</taxon>
        <taxon>Endopterygota</taxon>
        <taxon>Hymenoptera</taxon>
        <taxon>Apocrita</taxon>
        <taxon>Aculeata</taxon>
        <taxon>Formicoidea</taxon>
        <taxon>Formicidae</taxon>
        <taxon>Ponerinae</taxon>
        <taxon>Ponerini</taxon>
        <taxon>Dinoponera</taxon>
    </lineage>
</organism>
<proteinExistence type="predicted"/>
<dbReference type="GO" id="GO:0042795">
    <property type="term" value="P:snRNA transcription by RNA polymerase II"/>
    <property type="evidence" value="ECO:0007669"/>
    <property type="project" value="TreeGrafter"/>
</dbReference>
<dbReference type="PROSITE" id="PS51294">
    <property type="entry name" value="HTH_MYB"/>
    <property type="match status" value="1"/>
</dbReference>
<dbReference type="InterPro" id="IPR017930">
    <property type="entry name" value="Myb_dom"/>
</dbReference>
<protein>
    <submittedName>
        <fullName evidence="11">Uncharacterized protein LOC106744559 isoform X1</fullName>
    </submittedName>
</protein>
<evidence type="ECO:0000256" key="7">
    <source>
        <dbReference type="SAM" id="MobiDB-lite"/>
    </source>
</evidence>
<dbReference type="GO" id="GO:0042796">
    <property type="term" value="P:snRNA transcription by RNA polymerase III"/>
    <property type="evidence" value="ECO:0007669"/>
    <property type="project" value="TreeGrafter"/>
</dbReference>
<dbReference type="PROSITE" id="PS50090">
    <property type="entry name" value="MYB_LIKE"/>
    <property type="match status" value="3"/>
</dbReference>
<keyword evidence="6" id="KW-0175">Coiled coil</keyword>
<dbReference type="KEGG" id="dqu:106744559"/>
<feature type="domain" description="Myb-like" evidence="8">
    <location>
        <begin position="271"/>
        <end position="323"/>
    </location>
</feature>
<feature type="compositionally biased region" description="Basic and acidic residues" evidence="7">
    <location>
        <begin position="27"/>
        <end position="39"/>
    </location>
</feature>
<feature type="compositionally biased region" description="Low complexity" evidence="7">
    <location>
        <begin position="501"/>
        <end position="517"/>
    </location>
</feature>